<reference evidence="1" key="1">
    <citation type="submission" date="2018-10" db="EMBL/GenBank/DDBJ databases">
        <title>Hidden diversity of soil giant viruses.</title>
        <authorList>
            <person name="Schulz F."/>
            <person name="Alteio L."/>
            <person name="Goudeau D."/>
            <person name="Ryan E.M."/>
            <person name="Malmstrom R.R."/>
            <person name="Blanchard J."/>
            <person name="Woyke T."/>
        </authorList>
    </citation>
    <scope>NUCLEOTIDE SEQUENCE</scope>
    <source>
        <strain evidence="1">HYV1</strain>
    </source>
</reference>
<name>A0A3G5ADE1_9VIRU</name>
<organism evidence="1">
    <name type="scientific">Hyperionvirus sp</name>
    <dbReference type="NCBI Taxonomy" id="2487770"/>
    <lineage>
        <taxon>Viruses</taxon>
        <taxon>Varidnaviria</taxon>
        <taxon>Bamfordvirae</taxon>
        <taxon>Nucleocytoviricota</taxon>
        <taxon>Megaviricetes</taxon>
        <taxon>Imitervirales</taxon>
        <taxon>Mimiviridae</taxon>
        <taxon>Klosneuvirinae</taxon>
    </lineage>
</organism>
<accession>A0A3G5ADE1</accession>
<feature type="non-terminal residue" evidence="1">
    <location>
        <position position="31"/>
    </location>
</feature>
<gene>
    <name evidence="1" type="ORF">Hyperionvirus32_1</name>
</gene>
<proteinExistence type="predicted"/>
<protein>
    <submittedName>
        <fullName evidence="1">Uncharacterized protein</fullName>
    </submittedName>
</protein>
<evidence type="ECO:0000313" key="1">
    <source>
        <dbReference type="EMBL" id="AYV84634.1"/>
    </source>
</evidence>
<dbReference type="EMBL" id="MK072414">
    <property type="protein sequence ID" value="AYV84634.1"/>
    <property type="molecule type" value="Genomic_DNA"/>
</dbReference>
<sequence length="31" mass="3664">MEILTDEGRWVDSSHNHLVFIHLLQPYDLNA</sequence>